<reference evidence="2" key="1">
    <citation type="submission" date="2022-08" db="UniProtKB">
        <authorList>
            <consortium name="EnsemblMetazoa"/>
        </authorList>
    </citation>
    <scope>IDENTIFICATION</scope>
    <source>
        <strain evidence="2">05x7-T-G4-1.051#20</strain>
    </source>
</reference>
<keyword evidence="3" id="KW-1185">Reference proteome</keyword>
<dbReference type="EnsemblMetazoa" id="G34130.1">
    <property type="protein sequence ID" value="G34130.1:cds"/>
    <property type="gene ID" value="G34130"/>
</dbReference>
<dbReference type="AlphaFoldDB" id="A0A8W8MHA8"/>
<feature type="region of interest" description="Disordered" evidence="1">
    <location>
        <begin position="232"/>
        <end position="252"/>
    </location>
</feature>
<name>A0A8W8MHA8_MAGGI</name>
<accession>A0A8W8MHA8</accession>
<organism evidence="2 3">
    <name type="scientific">Magallana gigas</name>
    <name type="common">Pacific oyster</name>
    <name type="synonym">Crassostrea gigas</name>
    <dbReference type="NCBI Taxonomy" id="29159"/>
    <lineage>
        <taxon>Eukaryota</taxon>
        <taxon>Metazoa</taxon>
        <taxon>Spiralia</taxon>
        <taxon>Lophotrochozoa</taxon>
        <taxon>Mollusca</taxon>
        <taxon>Bivalvia</taxon>
        <taxon>Autobranchia</taxon>
        <taxon>Pteriomorphia</taxon>
        <taxon>Ostreida</taxon>
        <taxon>Ostreoidea</taxon>
        <taxon>Ostreidae</taxon>
        <taxon>Magallana</taxon>
    </lineage>
</organism>
<evidence type="ECO:0000313" key="2">
    <source>
        <dbReference type="EnsemblMetazoa" id="G34130.1:cds"/>
    </source>
</evidence>
<proteinExistence type="predicted"/>
<evidence type="ECO:0000313" key="3">
    <source>
        <dbReference type="Proteomes" id="UP000005408"/>
    </source>
</evidence>
<protein>
    <submittedName>
        <fullName evidence="2">Uncharacterized protein</fullName>
    </submittedName>
</protein>
<sequence length="252" mass="28119">METRRTANNEKEMDKDIIAELLMKTDTTNELLRELIDAVKRSNSVGKTVTQHTRSDCCPGYIYDKDKATCVGVESTITSSPKWNILATLKNNSPKNETSMSSLVPKMTRVSGTEFYDGCPVCFTGTYCDKLCTYPQFGIGCQQSCICSKRRCNVFTGCPFTKTVIENKKSHQTNPFSTDESYQHTQKSVDNVNRNARNQTSITPIIPGLVSEHRTTTVFENTYLTEQVQNSGMNKTESMGEPLQQLGVKGTS</sequence>
<dbReference type="Proteomes" id="UP000005408">
    <property type="component" value="Unassembled WGS sequence"/>
</dbReference>
<evidence type="ECO:0000256" key="1">
    <source>
        <dbReference type="SAM" id="MobiDB-lite"/>
    </source>
</evidence>